<proteinExistence type="predicted"/>
<dbReference type="InterPro" id="IPR009459">
    <property type="entry name" value="MucBP_dom"/>
</dbReference>
<name>A0A288QCC8_9LACO</name>
<feature type="domain" description="MucBP" evidence="2">
    <location>
        <begin position="20"/>
        <end position="73"/>
    </location>
</feature>
<sequence length="240" mass="26832">MADFELQGMPIFVYMKEKDTNKTLQPVKLINGVLGASFKVQPATIEGYIVADIDGDLEGTFDENLHTVTFYYRDASVAQVEELTDKWLKLKADADTYKQPDLSTIPEVEGLKAASEWQIISRMVTNKGLFWHELVDGRWVLYDRKKMIVIDGSSQPAIDVPEVKAFDWTPMPFDAAATIDFVAGESVTIYSQPYGHEVGTLAHGAKVQIKEVVTDPSGIRWYHVAHAGWLTSTYVAIDVL</sequence>
<dbReference type="AlphaFoldDB" id="A0A288QCC8"/>
<dbReference type="Proteomes" id="UP000254912">
    <property type="component" value="Unassembled WGS sequence"/>
</dbReference>
<dbReference type="Pfam" id="PF06458">
    <property type="entry name" value="MucBP"/>
    <property type="match status" value="1"/>
</dbReference>
<dbReference type="GeneID" id="94546556"/>
<dbReference type="KEGG" id="wso:WSWS_01370"/>
<evidence type="ECO:0000259" key="2">
    <source>
        <dbReference type="Pfam" id="PF06458"/>
    </source>
</evidence>
<keyword evidence="4" id="KW-1185">Reference proteome</keyword>
<evidence type="ECO:0000256" key="1">
    <source>
        <dbReference type="ARBA" id="ARBA00022737"/>
    </source>
</evidence>
<gene>
    <name evidence="3" type="ORF">DFP99_1239</name>
</gene>
<organism evidence="3 4">
    <name type="scientific">Weissella soli</name>
    <dbReference type="NCBI Taxonomy" id="155866"/>
    <lineage>
        <taxon>Bacteria</taxon>
        <taxon>Bacillati</taxon>
        <taxon>Bacillota</taxon>
        <taxon>Bacilli</taxon>
        <taxon>Lactobacillales</taxon>
        <taxon>Lactobacillaceae</taxon>
        <taxon>Weissella</taxon>
    </lineage>
</organism>
<dbReference type="Gene3D" id="3.10.20.320">
    <property type="entry name" value="Putative peptidoglycan bound protein (lpxtg motif)"/>
    <property type="match status" value="1"/>
</dbReference>
<keyword evidence="1" id="KW-0677">Repeat</keyword>
<evidence type="ECO:0000313" key="4">
    <source>
        <dbReference type="Proteomes" id="UP000254912"/>
    </source>
</evidence>
<comment type="caution">
    <text evidence="3">The sequence shown here is derived from an EMBL/GenBank/DDBJ whole genome shotgun (WGS) entry which is preliminary data.</text>
</comment>
<protein>
    <submittedName>
        <fullName evidence="3">MucBP-like protein</fullName>
    </submittedName>
</protein>
<reference evidence="3 4" key="1">
    <citation type="submission" date="2018-07" db="EMBL/GenBank/DDBJ databases">
        <title>Genomic Encyclopedia of Type Strains, Phase III (KMG-III): the genomes of soil and plant-associated and newly described type strains.</title>
        <authorList>
            <person name="Whitman W."/>
        </authorList>
    </citation>
    <scope>NUCLEOTIDE SEQUENCE [LARGE SCALE GENOMIC DNA]</scope>
    <source>
        <strain evidence="3 4">CECT 7031</strain>
    </source>
</reference>
<evidence type="ECO:0000313" key="3">
    <source>
        <dbReference type="EMBL" id="RDL05285.1"/>
    </source>
</evidence>
<dbReference type="RefSeq" id="WP_070230559.1">
    <property type="nucleotide sequence ID" value="NZ_BJYO01000004.1"/>
</dbReference>
<accession>A0A288QCC8</accession>
<dbReference type="EMBL" id="QRAS01000003">
    <property type="protein sequence ID" value="RDL05285.1"/>
    <property type="molecule type" value="Genomic_DNA"/>
</dbReference>